<sequence>MIYIGKTLITGSILASLILGGDAYLQNDALADSTDTSNKATNQAVSDKAKKVADDKISEGNGQMGHDKESRTDTDTKDISEVFLIQKLIDNMTESQK</sequence>
<protein>
    <submittedName>
        <fullName evidence="2">Uncharacterized protein</fullName>
    </submittedName>
</protein>
<proteinExistence type="predicted"/>
<reference evidence="2 3" key="1">
    <citation type="submission" date="2017-04" db="EMBL/GenBank/DDBJ databases">
        <authorList>
            <person name="Afonso C.L."/>
            <person name="Miller P.J."/>
            <person name="Scott M.A."/>
            <person name="Spackman E."/>
            <person name="Goraichik I."/>
            <person name="Dimitrov K.M."/>
            <person name="Suarez D.L."/>
            <person name="Swayne D.E."/>
        </authorList>
    </citation>
    <scope>NUCLEOTIDE SEQUENCE [LARGE SCALE GENOMIC DNA]</scope>
    <source>
        <strain evidence="2 3">N3/975</strain>
    </source>
</reference>
<organism evidence="2 3">
    <name type="scientific">Paenibacillus uliginis N3/975</name>
    <dbReference type="NCBI Taxonomy" id="1313296"/>
    <lineage>
        <taxon>Bacteria</taxon>
        <taxon>Bacillati</taxon>
        <taxon>Bacillota</taxon>
        <taxon>Bacilli</taxon>
        <taxon>Bacillales</taxon>
        <taxon>Paenibacillaceae</taxon>
        <taxon>Paenibacillus</taxon>
    </lineage>
</organism>
<dbReference type="RefSeq" id="WP_208915909.1">
    <property type="nucleotide sequence ID" value="NZ_LT840184.1"/>
</dbReference>
<evidence type="ECO:0000256" key="1">
    <source>
        <dbReference type="SAM" id="MobiDB-lite"/>
    </source>
</evidence>
<name>A0A1X7HS16_9BACL</name>
<dbReference type="Proteomes" id="UP000192940">
    <property type="component" value="Chromosome I"/>
</dbReference>
<feature type="compositionally biased region" description="Basic and acidic residues" evidence="1">
    <location>
        <begin position="65"/>
        <end position="76"/>
    </location>
</feature>
<gene>
    <name evidence="2" type="ORF">SAMN05661091_5271</name>
</gene>
<feature type="region of interest" description="Disordered" evidence="1">
    <location>
        <begin position="32"/>
        <end position="76"/>
    </location>
</feature>
<keyword evidence="3" id="KW-1185">Reference proteome</keyword>
<dbReference type="AlphaFoldDB" id="A0A1X7HS16"/>
<evidence type="ECO:0000313" key="2">
    <source>
        <dbReference type="EMBL" id="SMF90874.1"/>
    </source>
</evidence>
<dbReference type="EMBL" id="LT840184">
    <property type="protein sequence ID" value="SMF90874.1"/>
    <property type="molecule type" value="Genomic_DNA"/>
</dbReference>
<accession>A0A1X7HS16</accession>
<feature type="compositionally biased region" description="Basic and acidic residues" evidence="1">
    <location>
        <begin position="47"/>
        <end position="58"/>
    </location>
</feature>
<evidence type="ECO:0000313" key="3">
    <source>
        <dbReference type="Proteomes" id="UP000192940"/>
    </source>
</evidence>
<feature type="compositionally biased region" description="Polar residues" evidence="1">
    <location>
        <begin position="33"/>
        <end position="43"/>
    </location>
</feature>